<dbReference type="InterPro" id="IPR036138">
    <property type="entry name" value="PBP_dimer_sf"/>
</dbReference>
<protein>
    <submittedName>
        <fullName evidence="6">Peptidoglycan glycosyltransferase</fullName>
    </submittedName>
</protein>
<feature type="domain" description="Penicillin-binding protein transpeptidase" evidence="4">
    <location>
        <begin position="279"/>
        <end position="582"/>
    </location>
</feature>
<evidence type="ECO:0000313" key="7">
    <source>
        <dbReference type="Proteomes" id="UP000033934"/>
    </source>
</evidence>
<dbReference type="PANTHER" id="PTHR30627">
    <property type="entry name" value="PEPTIDOGLYCAN D,D-TRANSPEPTIDASE"/>
    <property type="match status" value="1"/>
</dbReference>
<proteinExistence type="predicted"/>
<comment type="caution">
    <text evidence="6">The sequence shown here is derived from an EMBL/GenBank/DDBJ whole genome shotgun (WGS) entry which is preliminary data.</text>
</comment>
<evidence type="ECO:0000259" key="5">
    <source>
        <dbReference type="Pfam" id="PF03717"/>
    </source>
</evidence>
<name>A0A0G0LER0_9BACT</name>
<dbReference type="PANTHER" id="PTHR30627:SF1">
    <property type="entry name" value="PEPTIDOGLYCAN D,D-TRANSPEPTIDASE FTSI"/>
    <property type="match status" value="1"/>
</dbReference>
<accession>A0A0G0LER0</accession>
<dbReference type="InterPro" id="IPR050515">
    <property type="entry name" value="Beta-lactam/transpept"/>
</dbReference>
<evidence type="ECO:0000256" key="1">
    <source>
        <dbReference type="ARBA" id="ARBA00004370"/>
    </source>
</evidence>
<keyword evidence="6" id="KW-0808">Transferase</keyword>
<dbReference type="SUPFAM" id="SSF56519">
    <property type="entry name" value="Penicillin binding protein dimerisation domain"/>
    <property type="match status" value="1"/>
</dbReference>
<keyword evidence="2 3" id="KW-0472">Membrane</keyword>
<dbReference type="Gene3D" id="3.90.1310.10">
    <property type="entry name" value="Penicillin-binding protein 2a (Domain 2)"/>
    <property type="match status" value="1"/>
</dbReference>
<dbReference type="AlphaFoldDB" id="A0A0G0LER0"/>
<dbReference type="Pfam" id="PF03717">
    <property type="entry name" value="PBP_dimer"/>
    <property type="match status" value="1"/>
</dbReference>
<dbReference type="Pfam" id="PF00905">
    <property type="entry name" value="Transpeptidase"/>
    <property type="match status" value="1"/>
</dbReference>
<dbReference type="GO" id="GO:0008658">
    <property type="term" value="F:penicillin binding"/>
    <property type="evidence" value="ECO:0007669"/>
    <property type="project" value="InterPro"/>
</dbReference>
<dbReference type="Gene3D" id="3.40.710.10">
    <property type="entry name" value="DD-peptidase/beta-lactamase superfamily"/>
    <property type="match status" value="1"/>
</dbReference>
<dbReference type="GO" id="GO:0005886">
    <property type="term" value="C:plasma membrane"/>
    <property type="evidence" value="ECO:0007669"/>
    <property type="project" value="TreeGrafter"/>
</dbReference>
<dbReference type="Proteomes" id="UP000033934">
    <property type="component" value="Unassembled WGS sequence"/>
</dbReference>
<dbReference type="GO" id="GO:0016740">
    <property type="term" value="F:transferase activity"/>
    <property type="evidence" value="ECO:0007669"/>
    <property type="project" value="UniProtKB-KW"/>
</dbReference>
<keyword evidence="3" id="KW-1133">Transmembrane helix</keyword>
<evidence type="ECO:0000313" key="6">
    <source>
        <dbReference type="EMBL" id="KKQ86430.1"/>
    </source>
</evidence>
<evidence type="ECO:0000256" key="3">
    <source>
        <dbReference type="SAM" id="Phobius"/>
    </source>
</evidence>
<dbReference type="SUPFAM" id="SSF56601">
    <property type="entry name" value="beta-lactamase/transpeptidase-like"/>
    <property type="match status" value="1"/>
</dbReference>
<comment type="subcellular location">
    <subcellularLocation>
        <location evidence="1">Membrane</location>
    </subcellularLocation>
</comment>
<dbReference type="InterPro" id="IPR012338">
    <property type="entry name" value="Beta-lactam/transpept-like"/>
</dbReference>
<evidence type="ECO:0000256" key="2">
    <source>
        <dbReference type="ARBA" id="ARBA00023136"/>
    </source>
</evidence>
<keyword evidence="3" id="KW-0812">Transmembrane</keyword>
<sequence>MKMPAHPKNKKENDFTKRRIRGVLFIFILLIVFFVVELFNTAIRKNQYYLALAKNQQIITTNISPMRGSIYASDDLENSKVALLAHSVERFALSVTPKNIPKSSYQKLAAIFDEYIDDKSQEDLIKTFSKNSMYTPPIKHGLTKSQVEAIANKINPKLKLNFDKEVGDIIYFTQGVLFIREYMRMYPEESLASHTLGFVDQEGTGQYGIEGFDDAELKGSGGSIALERDNAGALLDEIGQIEKHNGEDIVLTIDRNVQHFVEDKLAQAMETYKSEFGQIIVMDPKTGAIIAMSGKPDFNPNDFKKTEIKNFLNPILNSQYEPGSAMKPFTVSAALDLGLVEPSTKNNYPSSITIGSYTISNVADKSYPDADITSILDNSINTGATWLADKVGNKLLHDYLTNFGFGQKTGLNLPGEITGDLPDWQKWRDINRATISFGQGDAVTPIQLTSAYTVFANKGVLMKPHIIKEVMLPNNKIKKTEPQVVRQVISEKTAETVKEMLQHVVEFGHAKRAAVDNYQIGGKTGTAQIPLPDGSYSEDITNQTFVGMDASADPKFVMSVILHKPNTKFADSSTVYVFHDIAKFLLNYWQIPPSNTDGH</sequence>
<feature type="domain" description="Penicillin-binding protein dimerisation" evidence="5">
    <location>
        <begin position="63"/>
        <end position="237"/>
    </location>
</feature>
<gene>
    <name evidence="6" type="ORF">UT11_C0071G0004</name>
</gene>
<dbReference type="Gene3D" id="3.30.450.330">
    <property type="match status" value="1"/>
</dbReference>
<evidence type="ECO:0000259" key="4">
    <source>
        <dbReference type="Pfam" id="PF00905"/>
    </source>
</evidence>
<organism evidence="6 7">
    <name type="scientific">Berkelbacteria bacterium GW2011_GWA2_38_9</name>
    <dbReference type="NCBI Taxonomy" id="1618334"/>
    <lineage>
        <taxon>Bacteria</taxon>
        <taxon>Candidatus Berkelbacteria</taxon>
    </lineage>
</organism>
<dbReference type="EMBL" id="LBVO01000071">
    <property type="protein sequence ID" value="KKQ86430.1"/>
    <property type="molecule type" value="Genomic_DNA"/>
</dbReference>
<dbReference type="GO" id="GO:0071555">
    <property type="term" value="P:cell wall organization"/>
    <property type="evidence" value="ECO:0007669"/>
    <property type="project" value="TreeGrafter"/>
</dbReference>
<reference evidence="6 7" key="1">
    <citation type="journal article" date="2015" name="Nature">
        <title>rRNA introns, odd ribosomes, and small enigmatic genomes across a large radiation of phyla.</title>
        <authorList>
            <person name="Brown C.T."/>
            <person name="Hug L.A."/>
            <person name="Thomas B.C."/>
            <person name="Sharon I."/>
            <person name="Castelle C.J."/>
            <person name="Singh A."/>
            <person name="Wilkins M.J."/>
            <person name="Williams K.H."/>
            <person name="Banfield J.F."/>
        </authorList>
    </citation>
    <scope>NUCLEOTIDE SEQUENCE [LARGE SCALE GENOMIC DNA]</scope>
</reference>
<dbReference type="InterPro" id="IPR005311">
    <property type="entry name" value="PBP_dimer"/>
</dbReference>
<dbReference type="InterPro" id="IPR001460">
    <property type="entry name" value="PCN-bd_Tpept"/>
</dbReference>
<feature type="transmembrane region" description="Helical" evidence="3">
    <location>
        <begin position="20"/>
        <end position="39"/>
    </location>
</feature>